<evidence type="ECO:0000313" key="2">
    <source>
        <dbReference type="EMBL" id="KZV07022.1"/>
    </source>
</evidence>
<protein>
    <submittedName>
        <fullName evidence="2">Uncharacterized protein</fullName>
    </submittedName>
</protein>
<sequence length="126" mass="14210">MGHPPIQYIIQYTGTHGKGGRPAEPPLWPAWLPEDPANGYTDPRHKSRKTKYEVKPQYEELSKQLNMQHAINQCYECMKAIKESDSYNGLSTGKSNQASIPLAANQPVENHRSVIIGARQPITARW</sequence>
<proteinExistence type="predicted"/>
<dbReference type="Proteomes" id="UP000250235">
    <property type="component" value="Unassembled WGS sequence"/>
</dbReference>
<reference evidence="2 3" key="1">
    <citation type="journal article" date="2015" name="Proc. Natl. Acad. Sci. U.S.A.">
        <title>The resurrection genome of Boea hygrometrica: A blueprint for survival of dehydration.</title>
        <authorList>
            <person name="Xiao L."/>
            <person name="Yang G."/>
            <person name="Zhang L."/>
            <person name="Yang X."/>
            <person name="Zhao S."/>
            <person name="Ji Z."/>
            <person name="Zhou Q."/>
            <person name="Hu M."/>
            <person name="Wang Y."/>
            <person name="Chen M."/>
            <person name="Xu Y."/>
            <person name="Jin H."/>
            <person name="Xiao X."/>
            <person name="Hu G."/>
            <person name="Bao F."/>
            <person name="Hu Y."/>
            <person name="Wan P."/>
            <person name="Li L."/>
            <person name="Deng X."/>
            <person name="Kuang T."/>
            <person name="Xiang C."/>
            <person name="Zhu J.K."/>
            <person name="Oliver M.J."/>
            <person name="He Y."/>
        </authorList>
    </citation>
    <scope>NUCLEOTIDE SEQUENCE [LARGE SCALE GENOMIC DNA]</scope>
    <source>
        <strain evidence="3">cv. XS01</strain>
    </source>
</reference>
<evidence type="ECO:0000256" key="1">
    <source>
        <dbReference type="SAM" id="MobiDB-lite"/>
    </source>
</evidence>
<dbReference type="AlphaFoldDB" id="A0A2Z6ZWB4"/>
<organism evidence="2 3">
    <name type="scientific">Dorcoceras hygrometricum</name>
    <dbReference type="NCBI Taxonomy" id="472368"/>
    <lineage>
        <taxon>Eukaryota</taxon>
        <taxon>Viridiplantae</taxon>
        <taxon>Streptophyta</taxon>
        <taxon>Embryophyta</taxon>
        <taxon>Tracheophyta</taxon>
        <taxon>Spermatophyta</taxon>
        <taxon>Magnoliopsida</taxon>
        <taxon>eudicotyledons</taxon>
        <taxon>Gunneridae</taxon>
        <taxon>Pentapetalae</taxon>
        <taxon>asterids</taxon>
        <taxon>lamiids</taxon>
        <taxon>Lamiales</taxon>
        <taxon>Gesneriaceae</taxon>
        <taxon>Didymocarpoideae</taxon>
        <taxon>Trichosporeae</taxon>
        <taxon>Loxocarpinae</taxon>
        <taxon>Dorcoceras</taxon>
    </lineage>
</organism>
<evidence type="ECO:0000313" key="3">
    <source>
        <dbReference type="Proteomes" id="UP000250235"/>
    </source>
</evidence>
<feature type="region of interest" description="Disordered" evidence="1">
    <location>
        <begin position="14"/>
        <end position="51"/>
    </location>
</feature>
<keyword evidence="3" id="KW-1185">Reference proteome</keyword>
<dbReference type="EMBL" id="KV046997">
    <property type="protein sequence ID" value="KZV07022.1"/>
    <property type="molecule type" value="Genomic_DNA"/>
</dbReference>
<name>A0A2Z6ZWB4_9LAMI</name>
<gene>
    <name evidence="2" type="ORF">F511_45496</name>
</gene>
<accession>A0A2Z6ZWB4</accession>